<dbReference type="Gene3D" id="1.20.1640.10">
    <property type="entry name" value="Multidrug efflux transporter AcrB transmembrane domain"/>
    <property type="match status" value="2"/>
</dbReference>
<feature type="domain" description="Membrane transport protein MMPL" evidence="7">
    <location>
        <begin position="410"/>
        <end position="741"/>
    </location>
</feature>
<dbReference type="RefSeq" id="WP_050059878.1">
    <property type="nucleotide sequence ID" value="NZ_JACHEK010000015.1"/>
</dbReference>
<evidence type="ECO:0000256" key="5">
    <source>
        <dbReference type="ARBA" id="ARBA00023136"/>
    </source>
</evidence>
<evidence type="ECO:0000256" key="6">
    <source>
        <dbReference type="SAM" id="Phobius"/>
    </source>
</evidence>
<gene>
    <name evidence="8" type="ORF">HNQ77_005411</name>
</gene>
<feature type="transmembrane region" description="Helical" evidence="6">
    <location>
        <begin position="568"/>
        <end position="588"/>
    </location>
</feature>
<dbReference type="InterPro" id="IPR050545">
    <property type="entry name" value="Mycobact_MmpL"/>
</dbReference>
<evidence type="ECO:0000313" key="8">
    <source>
        <dbReference type="EMBL" id="MBB6147415.1"/>
    </source>
</evidence>
<evidence type="ECO:0000256" key="2">
    <source>
        <dbReference type="ARBA" id="ARBA00022475"/>
    </source>
</evidence>
<feature type="transmembrane region" description="Helical" evidence="6">
    <location>
        <begin position="711"/>
        <end position="731"/>
    </location>
</feature>
<evidence type="ECO:0000256" key="3">
    <source>
        <dbReference type="ARBA" id="ARBA00022692"/>
    </source>
</evidence>
<feature type="transmembrane region" description="Helical" evidence="6">
    <location>
        <begin position="620"/>
        <end position="643"/>
    </location>
</feature>
<sequence>MVTPSSKIGQGAARRRFWLAMVGFVMALTLLPFSYKVERRLETAVHIRGGESEKVDLELAQRFQSPYAHRLILVISGIPEPDSAEGAEALGFLTSSLRSVPGVSGAVSSVDWPDPLFTGDNGGALIIVGLDPHGEAVEALVPTLRAKADWMQGKLRAQYPKIKLEITGETPINFDIRKVSADDVRHAEERAMPVTLLLLLLAFGTLVAALLPLGVGVLSISMAMGASALLSYHLHLSILVQNLATMLGLGLGIDYALLMVSRFREALADGCDPGCAADLAAVQAGRTLIVSATTVAIGFSALLFVPISELRSIGIAGLLVTLLSVMLCTFILPWVLGLLGYRIDAGRLRLPGKRIKKRDTLCAPSQRWARWGGIVTRRPWTALLVAGIPLLILAFQARKIAIGVPDRGSLPATAQSAQALDTLQSMGRSGIVNSLRVVLELPSQSSTLSPSGWLAVSRLTKHFQSDPRAEEVLSLPTLSGMSDTPDGVDSAPEAIRKNFLSTDGQATLIELLPAAKLSPTDQIRWVREVRSSDVAAITGVPGAVLRVGGIPALNADYDSVVKERLPKVIVGVVVGSLLALLLGLHSLFAAIKAILLNLLSVGASFGALVLVFQQGHGSKLLGLGGATGAVFPIVPILSFAIVFGLSMDYEVFLVARILEERRRGLPETSAVIEGLARTAKLITSAAAIMIAVFIAFTIGSFLVVKMLGFTLAVAVFIDATVVRMVVGPALLQLAGDWNWWPYGLHGAPIIAEKELIPEAKHYGD</sequence>
<feature type="domain" description="Membrane transport protein MMPL" evidence="7">
    <location>
        <begin position="158"/>
        <end position="379"/>
    </location>
</feature>
<name>A0A841K305_9BACT</name>
<dbReference type="OrthoDB" id="7051771at2"/>
<dbReference type="PANTHER" id="PTHR33406">
    <property type="entry name" value="MEMBRANE PROTEIN MJ1562-RELATED"/>
    <property type="match status" value="1"/>
</dbReference>
<evidence type="ECO:0000256" key="4">
    <source>
        <dbReference type="ARBA" id="ARBA00022989"/>
    </source>
</evidence>
<feature type="transmembrane region" description="Helical" evidence="6">
    <location>
        <begin position="288"/>
        <end position="307"/>
    </location>
</feature>
<dbReference type="PANTHER" id="PTHR33406:SF13">
    <property type="entry name" value="MEMBRANE PROTEIN YDFJ"/>
    <property type="match status" value="1"/>
</dbReference>
<feature type="transmembrane region" description="Helical" evidence="6">
    <location>
        <begin position="238"/>
        <end position="258"/>
    </location>
</feature>
<keyword evidence="2" id="KW-1003">Cell membrane</keyword>
<comment type="caution">
    <text evidence="8">The sequence shown here is derived from an EMBL/GenBank/DDBJ whole genome shotgun (WGS) entry which is preliminary data.</text>
</comment>
<feature type="transmembrane region" description="Helical" evidence="6">
    <location>
        <begin position="17"/>
        <end position="35"/>
    </location>
</feature>
<evidence type="ECO:0000313" key="9">
    <source>
        <dbReference type="Proteomes" id="UP000538666"/>
    </source>
</evidence>
<comment type="subcellular location">
    <subcellularLocation>
        <location evidence="1">Cell membrane</location>
        <topology evidence="1">Multi-pass membrane protein</topology>
    </subcellularLocation>
</comment>
<keyword evidence="4 6" id="KW-1133">Transmembrane helix</keyword>
<dbReference type="InterPro" id="IPR004869">
    <property type="entry name" value="MMPL_dom"/>
</dbReference>
<keyword evidence="3 6" id="KW-0812">Transmembrane</keyword>
<proteinExistence type="predicted"/>
<feature type="transmembrane region" description="Helical" evidence="6">
    <location>
        <begin position="194"/>
        <end position="218"/>
    </location>
</feature>
<keyword evidence="9" id="KW-1185">Reference proteome</keyword>
<organism evidence="8 9">
    <name type="scientific">Silvibacterium bohemicum</name>
    <dbReference type="NCBI Taxonomy" id="1577686"/>
    <lineage>
        <taxon>Bacteria</taxon>
        <taxon>Pseudomonadati</taxon>
        <taxon>Acidobacteriota</taxon>
        <taxon>Terriglobia</taxon>
        <taxon>Terriglobales</taxon>
        <taxon>Acidobacteriaceae</taxon>
        <taxon>Silvibacterium</taxon>
    </lineage>
</organism>
<feature type="transmembrane region" description="Helical" evidence="6">
    <location>
        <begin position="313"/>
        <end position="339"/>
    </location>
</feature>
<reference evidence="8 9" key="1">
    <citation type="submission" date="2020-08" db="EMBL/GenBank/DDBJ databases">
        <title>Genomic Encyclopedia of Type Strains, Phase IV (KMG-IV): sequencing the most valuable type-strain genomes for metagenomic binning, comparative biology and taxonomic classification.</title>
        <authorList>
            <person name="Goeker M."/>
        </authorList>
    </citation>
    <scope>NUCLEOTIDE SEQUENCE [LARGE SCALE GENOMIC DNA]</scope>
    <source>
        <strain evidence="8 9">DSM 103733</strain>
    </source>
</reference>
<accession>A0A841K305</accession>
<evidence type="ECO:0000259" key="7">
    <source>
        <dbReference type="Pfam" id="PF03176"/>
    </source>
</evidence>
<dbReference type="GO" id="GO:0005886">
    <property type="term" value="C:plasma membrane"/>
    <property type="evidence" value="ECO:0007669"/>
    <property type="project" value="UniProtKB-SubCell"/>
</dbReference>
<dbReference type="AlphaFoldDB" id="A0A841K305"/>
<keyword evidence="5 6" id="KW-0472">Membrane</keyword>
<feature type="transmembrane region" description="Helical" evidence="6">
    <location>
        <begin position="681"/>
        <end position="704"/>
    </location>
</feature>
<dbReference type="EMBL" id="JACHEK010000015">
    <property type="protein sequence ID" value="MBB6147415.1"/>
    <property type="molecule type" value="Genomic_DNA"/>
</dbReference>
<dbReference type="Pfam" id="PF03176">
    <property type="entry name" value="MMPL"/>
    <property type="match status" value="2"/>
</dbReference>
<dbReference type="SUPFAM" id="SSF82866">
    <property type="entry name" value="Multidrug efflux transporter AcrB transmembrane domain"/>
    <property type="match status" value="2"/>
</dbReference>
<dbReference type="Proteomes" id="UP000538666">
    <property type="component" value="Unassembled WGS sequence"/>
</dbReference>
<evidence type="ECO:0000256" key="1">
    <source>
        <dbReference type="ARBA" id="ARBA00004651"/>
    </source>
</evidence>
<protein>
    <submittedName>
        <fullName evidence="8">RND superfamily putative drug exporter</fullName>
    </submittedName>
</protein>
<feature type="transmembrane region" description="Helical" evidence="6">
    <location>
        <begin position="594"/>
        <end position="613"/>
    </location>
</feature>